<dbReference type="GO" id="GO:0048364">
    <property type="term" value="P:root development"/>
    <property type="evidence" value="ECO:0007669"/>
    <property type="project" value="InterPro"/>
</dbReference>
<dbReference type="Proteomes" id="UP001295469">
    <property type="component" value="Chromosome A10"/>
</dbReference>
<dbReference type="InterPro" id="IPR004320">
    <property type="entry name" value="BPS1_pln"/>
</dbReference>
<dbReference type="PANTHER" id="PTHR31509">
    <property type="entry name" value="BPS1-LIKE PROTEIN"/>
    <property type="match status" value="1"/>
</dbReference>
<dbReference type="AlphaFoldDB" id="A0A817B5C4"/>
<feature type="transmembrane region" description="Helical" evidence="1">
    <location>
        <begin position="20"/>
        <end position="37"/>
    </location>
</feature>
<dbReference type="Pfam" id="PF03087">
    <property type="entry name" value="BPS1"/>
    <property type="match status" value="1"/>
</dbReference>
<keyword evidence="1" id="KW-0812">Transmembrane</keyword>
<keyword evidence="1" id="KW-1133">Transmembrane helix</keyword>
<accession>A0A817B5C4</accession>
<evidence type="ECO:0000313" key="2">
    <source>
        <dbReference type="EMBL" id="CAF2306681.1"/>
    </source>
</evidence>
<dbReference type="EMBL" id="HG994364">
    <property type="protein sequence ID" value="CAF2306681.1"/>
    <property type="molecule type" value="Genomic_DNA"/>
</dbReference>
<sequence length="402" mass="45132">MMKEDHKDKNFHREIAINNFLDFFFMDFNIYFMFMIYDRCWSPLFFSINFNKMARPQDPPRGFFPFGNPFKNLSSKNPVLSSNLLSLLNTFETNLASSITKLVPKEKSQILTLSWMSQAMASLCQTHNAIKTLITDLELPVSDWEDKWVDIYLDISVKLLDLCNAFSSELSRLNQGHLFLQFALHNLGTNAPQNLPKAQSSLDAWKHHIVSKNPRLESCHAILTSLVQTLNLPKVKNSAKGKVLMRALYGVKVKTLYISGVFAAAFSGSSQNLLYVTVSNELPWAPSFMDMQNTMNSEMKSIFLSDGLTVMKELEAVDSGVKNLAPAIQQGSVDPISLQQLKDSVTELTSGIDLVSKEVDCFFKIMLSGRDTLLENLRSMGAPTTVLTTSPKKAAGKKQRGF</sequence>
<keyword evidence="1" id="KW-0472">Membrane</keyword>
<evidence type="ECO:0000256" key="1">
    <source>
        <dbReference type="SAM" id="Phobius"/>
    </source>
</evidence>
<protein>
    <submittedName>
        <fullName evidence="2">(rape) hypothetical protein</fullName>
    </submittedName>
</protein>
<name>A0A817B5C4_BRANA</name>
<organism evidence="2">
    <name type="scientific">Brassica napus</name>
    <name type="common">Rape</name>
    <dbReference type="NCBI Taxonomy" id="3708"/>
    <lineage>
        <taxon>Eukaryota</taxon>
        <taxon>Viridiplantae</taxon>
        <taxon>Streptophyta</taxon>
        <taxon>Embryophyta</taxon>
        <taxon>Tracheophyta</taxon>
        <taxon>Spermatophyta</taxon>
        <taxon>Magnoliopsida</taxon>
        <taxon>eudicotyledons</taxon>
        <taxon>Gunneridae</taxon>
        <taxon>Pentapetalae</taxon>
        <taxon>rosids</taxon>
        <taxon>malvids</taxon>
        <taxon>Brassicales</taxon>
        <taxon>Brassicaceae</taxon>
        <taxon>Brassiceae</taxon>
        <taxon>Brassica</taxon>
    </lineage>
</organism>
<proteinExistence type="predicted"/>
<gene>
    <name evidence="2" type="ORF">DARMORV10_A10P00440.1</name>
</gene>
<reference evidence="2" key="1">
    <citation type="submission" date="2021-01" db="EMBL/GenBank/DDBJ databases">
        <authorList>
            <consortium name="Genoscope - CEA"/>
            <person name="William W."/>
        </authorList>
    </citation>
    <scope>NUCLEOTIDE SEQUENCE</scope>
</reference>
<dbReference type="GO" id="GO:0048367">
    <property type="term" value="P:shoot system development"/>
    <property type="evidence" value="ECO:0007669"/>
    <property type="project" value="InterPro"/>
</dbReference>